<dbReference type="AlphaFoldDB" id="A0A0C3BC74"/>
<proteinExistence type="predicted"/>
<dbReference type="PANTHER" id="PTHR38699">
    <property type="entry name" value="CHROMOSOME 1, WHOLE GENOME SHOTGUN SEQUENCE"/>
    <property type="match status" value="1"/>
</dbReference>
<evidence type="ECO:0000256" key="1">
    <source>
        <dbReference type="SAM" id="MobiDB-lite"/>
    </source>
</evidence>
<reference evidence="2 3" key="1">
    <citation type="submission" date="2014-04" db="EMBL/GenBank/DDBJ databases">
        <authorList>
            <consortium name="DOE Joint Genome Institute"/>
            <person name="Kuo A."/>
            <person name="Zuccaro A."/>
            <person name="Kohler A."/>
            <person name="Nagy L.G."/>
            <person name="Floudas D."/>
            <person name="Copeland A."/>
            <person name="Barry K.W."/>
            <person name="Cichocki N."/>
            <person name="Veneault-Fourrey C."/>
            <person name="LaButti K."/>
            <person name="Lindquist E.A."/>
            <person name="Lipzen A."/>
            <person name="Lundell T."/>
            <person name="Morin E."/>
            <person name="Murat C."/>
            <person name="Sun H."/>
            <person name="Tunlid A."/>
            <person name="Henrissat B."/>
            <person name="Grigoriev I.V."/>
            <person name="Hibbett D.S."/>
            <person name="Martin F."/>
            <person name="Nordberg H.P."/>
            <person name="Cantor M.N."/>
            <person name="Hua S.X."/>
        </authorList>
    </citation>
    <scope>NUCLEOTIDE SEQUENCE [LARGE SCALE GENOMIC DNA]</scope>
    <source>
        <strain evidence="2 3">MAFF 305830</strain>
    </source>
</reference>
<dbReference type="OrthoDB" id="10257284at2759"/>
<dbReference type="GO" id="GO:0140580">
    <property type="term" value="F:mitochondrion autophagosome adaptor activity"/>
    <property type="evidence" value="ECO:0007669"/>
    <property type="project" value="InterPro"/>
</dbReference>
<accession>A0A0C3BC74</accession>
<dbReference type="Proteomes" id="UP000054097">
    <property type="component" value="Unassembled WGS sequence"/>
</dbReference>
<dbReference type="STRING" id="933852.A0A0C3BC74"/>
<dbReference type="GO" id="GO:0000423">
    <property type="term" value="P:mitophagy"/>
    <property type="evidence" value="ECO:0007669"/>
    <property type="project" value="InterPro"/>
</dbReference>
<name>A0A0C3BC74_SERVB</name>
<dbReference type="HOGENOM" id="CLU_1579470_0_0_1"/>
<protein>
    <submittedName>
        <fullName evidence="2">Uncharacterized protein</fullName>
    </submittedName>
</protein>
<dbReference type="InterPro" id="IPR013898">
    <property type="entry name" value="Atg43"/>
</dbReference>
<dbReference type="EMBL" id="KN824277">
    <property type="protein sequence ID" value="KIM34430.1"/>
    <property type="molecule type" value="Genomic_DNA"/>
</dbReference>
<reference evidence="3" key="2">
    <citation type="submission" date="2015-01" db="EMBL/GenBank/DDBJ databases">
        <title>Evolutionary Origins and Diversification of the Mycorrhizal Mutualists.</title>
        <authorList>
            <consortium name="DOE Joint Genome Institute"/>
            <consortium name="Mycorrhizal Genomics Consortium"/>
            <person name="Kohler A."/>
            <person name="Kuo A."/>
            <person name="Nagy L.G."/>
            <person name="Floudas D."/>
            <person name="Copeland A."/>
            <person name="Barry K.W."/>
            <person name="Cichocki N."/>
            <person name="Veneault-Fourrey C."/>
            <person name="LaButti K."/>
            <person name="Lindquist E.A."/>
            <person name="Lipzen A."/>
            <person name="Lundell T."/>
            <person name="Morin E."/>
            <person name="Murat C."/>
            <person name="Riley R."/>
            <person name="Ohm R."/>
            <person name="Sun H."/>
            <person name="Tunlid A."/>
            <person name="Henrissat B."/>
            <person name="Grigoriev I.V."/>
            <person name="Hibbett D.S."/>
            <person name="Martin F."/>
        </authorList>
    </citation>
    <scope>NUCLEOTIDE SEQUENCE [LARGE SCALE GENOMIC DNA]</scope>
    <source>
        <strain evidence="3">MAFF 305830</strain>
    </source>
</reference>
<gene>
    <name evidence="2" type="ORF">M408DRAFT_325832</name>
</gene>
<organism evidence="2 3">
    <name type="scientific">Serendipita vermifera MAFF 305830</name>
    <dbReference type="NCBI Taxonomy" id="933852"/>
    <lineage>
        <taxon>Eukaryota</taxon>
        <taxon>Fungi</taxon>
        <taxon>Dikarya</taxon>
        <taxon>Basidiomycota</taxon>
        <taxon>Agaricomycotina</taxon>
        <taxon>Agaricomycetes</taxon>
        <taxon>Sebacinales</taxon>
        <taxon>Serendipitaceae</taxon>
        <taxon>Serendipita</taxon>
    </lineage>
</organism>
<keyword evidence="3" id="KW-1185">Reference proteome</keyword>
<sequence>MAANIDLNRVPGKSGDPYRGQAVIHQGDVQGAEHKIKLPAIPDFRFESAYLSALKPFVTSLQDKAATNKPETVKQQLEEKGGAVSAVGFDYGVPIRINWSAVIWVTLRDQVIVQFVTGGIYATWAIFATPFFKNVRAGLGSLFSFPRSGGHLRQPPQARSSSSWPTANR</sequence>
<feature type="region of interest" description="Disordered" evidence="1">
    <location>
        <begin position="149"/>
        <end position="169"/>
    </location>
</feature>
<dbReference type="PANTHER" id="PTHR38699:SF1">
    <property type="entry name" value="MITOPHAGY RECEPTOR ATG43"/>
    <property type="match status" value="1"/>
</dbReference>
<feature type="compositionally biased region" description="Polar residues" evidence="1">
    <location>
        <begin position="157"/>
        <end position="169"/>
    </location>
</feature>
<evidence type="ECO:0000313" key="3">
    <source>
        <dbReference type="Proteomes" id="UP000054097"/>
    </source>
</evidence>
<evidence type="ECO:0000313" key="2">
    <source>
        <dbReference type="EMBL" id="KIM34430.1"/>
    </source>
</evidence>